<protein>
    <recommendedName>
        <fullName evidence="2">Prepilin peptidase A24 N-terminal domain-containing protein</fullName>
    </recommendedName>
</protein>
<dbReference type="GO" id="GO:0005886">
    <property type="term" value="C:plasma membrane"/>
    <property type="evidence" value="ECO:0007669"/>
    <property type="project" value="TreeGrafter"/>
</dbReference>
<feature type="transmembrane region" description="Helical" evidence="1">
    <location>
        <begin position="194"/>
        <end position="215"/>
    </location>
</feature>
<evidence type="ECO:0000313" key="4">
    <source>
        <dbReference type="Proteomes" id="UP000177273"/>
    </source>
</evidence>
<dbReference type="PANTHER" id="PTHR30487">
    <property type="entry name" value="TYPE 4 PREPILIN-LIKE PROTEINS LEADER PEPTIDE-PROCESSING ENZYME"/>
    <property type="match status" value="1"/>
</dbReference>
<proteinExistence type="predicted"/>
<dbReference type="GO" id="GO:0006465">
    <property type="term" value="P:signal peptide processing"/>
    <property type="evidence" value="ECO:0007669"/>
    <property type="project" value="TreeGrafter"/>
</dbReference>
<sequence>MFIYFIYGSIIGSFFCLLVDRFYNSSLFFPTSHCTNCLHKLGVLDLIPIISQVVCLSRCRYCKSKIPYWYAVVELFTGLVFVLFYLKAINFTDFSIILLGMILSAFDIKENSYPLVVWLMFTLPLLLLNSINLLFIFLIILTILAFIFDIKIGSGDFLFLAILSLSLTELQILFLIQFSSFLGIVYFIIWKKKIIPFVPFMYSVYLLILSFTILLQ</sequence>
<feature type="transmembrane region" description="Helical" evidence="1">
    <location>
        <begin position="115"/>
        <end position="148"/>
    </location>
</feature>
<gene>
    <name evidence="3" type="ORF">BG262_07610</name>
</gene>
<keyword evidence="1" id="KW-0472">Membrane</keyword>
<comment type="caution">
    <text evidence="3">The sequence shown here is derived from an EMBL/GenBank/DDBJ whole genome shotgun (WGS) entry which is preliminary data.</text>
</comment>
<organism evidence="3 4">
    <name type="scientific">Floricoccus penangensis</name>
    <dbReference type="NCBI Taxonomy" id="1859475"/>
    <lineage>
        <taxon>Bacteria</taxon>
        <taxon>Bacillati</taxon>
        <taxon>Bacillota</taxon>
        <taxon>Bacilli</taxon>
        <taxon>Lactobacillales</taxon>
        <taxon>Streptococcaceae</taxon>
        <taxon>Floricoccus</taxon>
    </lineage>
</organism>
<evidence type="ECO:0000256" key="1">
    <source>
        <dbReference type="SAM" id="Phobius"/>
    </source>
</evidence>
<name>A0A9Q5P0P3_9LACT</name>
<dbReference type="InterPro" id="IPR050882">
    <property type="entry name" value="Prepilin_peptidase/N-MTase"/>
</dbReference>
<dbReference type="GO" id="GO:0004190">
    <property type="term" value="F:aspartic-type endopeptidase activity"/>
    <property type="evidence" value="ECO:0007669"/>
    <property type="project" value="TreeGrafter"/>
</dbReference>
<dbReference type="EMBL" id="MKIQ01000002">
    <property type="protein sequence ID" value="OFI47850.1"/>
    <property type="molecule type" value="Genomic_DNA"/>
</dbReference>
<accession>A0A9Q5P0P3</accession>
<dbReference type="RefSeq" id="WP_070786958.1">
    <property type="nucleotide sequence ID" value="NZ_MKIQ01000002.1"/>
</dbReference>
<keyword evidence="1" id="KW-0812">Transmembrane</keyword>
<reference evidence="4" key="1">
    <citation type="submission" date="2016-09" db="EMBL/GenBank/DDBJ databases">
        <title>Draft genome sequence of a novel species of the family Streptococcaceae isolated from flowers.</title>
        <authorList>
            <person name="Chuah L.-O."/>
            <person name="Yap K.-P."/>
            <person name="Thong K.L."/>
            <person name="Liong M.T."/>
            <person name="Ahmad R."/>
            <person name="Rusul G."/>
        </authorList>
    </citation>
    <scope>NUCLEOTIDE SEQUENCE [LARGE SCALE GENOMIC DNA]</scope>
    <source>
        <strain evidence="4">HibF3</strain>
    </source>
</reference>
<dbReference type="PANTHER" id="PTHR30487:SF0">
    <property type="entry name" value="PREPILIN LEADER PEPTIDASE_N-METHYLTRANSFERASE-RELATED"/>
    <property type="match status" value="1"/>
</dbReference>
<feature type="transmembrane region" description="Helical" evidence="1">
    <location>
        <begin position="160"/>
        <end position="187"/>
    </location>
</feature>
<dbReference type="OrthoDB" id="9789291at2"/>
<feature type="transmembrane region" description="Helical" evidence="1">
    <location>
        <begin position="68"/>
        <end position="85"/>
    </location>
</feature>
<keyword evidence="4" id="KW-1185">Reference proteome</keyword>
<evidence type="ECO:0000259" key="2">
    <source>
        <dbReference type="Pfam" id="PF06750"/>
    </source>
</evidence>
<feature type="transmembrane region" description="Helical" evidence="1">
    <location>
        <begin position="6"/>
        <end position="23"/>
    </location>
</feature>
<dbReference type="InterPro" id="IPR010627">
    <property type="entry name" value="Prepilin_pept_A24_N"/>
</dbReference>
<evidence type="ECO:0000313" key="3">
    <source>
        <dbReference type="EMBL" id="OFI47850.1"/>
    </source>
</evidence>
<feature type="domain" description="Prepilin peptidase A24 N-terminal" evidence="2">
    <location>
        <begin position="6"/>
        <end position="87"/>
    </location>
</feature>
<dbReference type="Pfam" id="PF06750">
    <property type="entry name" value="A24_N_bact"/>
    <property type="match status" value="1"/>
</dbReference>
<keyword evidence="1" id="KW-1133">Transmembrane helix</keyword>
<dbReference type="AlphaFoldDB" id="A0A9Q5P0P3"/>
<dbReference type="Proteomes" id="UP000177273">
    <property type="component" value="Unassembled WGS sequence"/>
</dbReference>